<feature type="transmembrane region" description="Helical" evidence="10">
    <location>
        <begin position="99"/>
        <end position="117"/>
    </location>
</feature>
<keyword evidence="3 9" id="KW-0812">Transmembrane</keyword>
<proteinExistence type="inferred from homology"/>
<feature type="transmembrane region" description="Helical" evidence="10">
    <location>
        <begin position="271"/>
        <end position="290"/>
    </location>
</feature>
<keyword evidence="4 10" id="KW-1133">Transmembrane helix</keyword>
<name>A0ABN8PS32_9CNID</name>
<feature type="transmembrane region" description="Helical" evidence="10">
    <location>
        <begin position="137"/>
        <end position="158"/>
    </location>
</feature>
<dbReference type="PANTHER" id="PTHR24249">
    <property type="entry name" value="HISTAMINE RECEPTOR-RELATED G-PROTEIN COUPLED RECEPTOR"/>
    <property type="match status" value="1"/>
</dbReference>
<organism evidence="12 13">
    <name type="scientific">Porites evermanni</name>
    <dbReference type="NCBI Taxonomy" id="104178"/>
    <lineage>
        <taxon>Eukaryota</taxon>
        <taxon>Metazoa</taxon>
        <taxon>Cnidaria</taxon>
        <taxon>Anthozoa</taxon>
        <taxon>Hexacorallia</taxon>
        <taxon>Scleractinia</taxon>
        <taxon>Fungiina</taxon>
        <taxon>Poritidae</taxon>
        <taxon>Porites</taxon>
    </lineage>
</organism>
<evidence type="ECO:0000313" key="13">
    <source>
        <dbReference type="Proteomes" id="UP001159427"/>
    </source>
</evidence>
<dbReference type="CDD" id="cd00637">
    <property type="entry name" value="7tm_classA_rhodopsin-like"/>
    <property type="match status" value="1"/>
</dbReference>
<keyword evidence="8 9" id="KW-0807">Transducer</keyword>
<dbReference type="PANTHER" id="PTHR24249:SF372">
    <property type="entry name" value="G-PROTEIN COUPLED RECEPTORS FAMILY 1 PROFILE DOMAIN-CONTAINING PROTEIN"/>
    <property type="match status" value="1"/>
</dbReference>
<dbReference type="PROSITE" id="PS50262">
    <property type="entry name" value="G_PROTEIN_RECEP_F1_2"/>
    <property type="match status" value="1"/>
</dbReference>
<evidence type="ECO:0000313" key="12">
    <source>
        <dbReference type="EMBL" id="CAH3149725.1"/>
    </source>
</evidence>
<feature type="domain" description="G-protein coupled receptors family 1 profile" evidence="11">
    <location>
        <begin position="39"/>
        <end position="287"/>
    </location>
</feature>
<dbReference type="Gene3D" id="1.20.1070.10">
    <property type="entry name" value="Rhodopsin 7-helix transmembrane proteins"/>
    <property type="match status" value="1"/>
</dbReference>
<evidence type="ECO:0000256" key="10">
    <source>
        <dbReference type="SAM" id="Phobius"/>
    </source>
</evidence>
<dbReference type="InterPro" id="IPR050569">
    <property type="entry name" value="TAAR"/>
</dbReference>
<evidence type="ECO:0000256" key="9">
    <source>
        <dbReference type="RuleBase" id="RU000688"/>
    </source>
</evidence>
<dbReference type="Pfam" id="PF00001">
    <property type="entry name" value="7tm_1"/>
    <property type="match status" value="1"/>
</dbReference>
<evidence type="ECO:0000259" key="11">
    <source>
        <dbReference type="PROSITE" id="PS50262"/>
    </source>
</evidence>
<keyword evidence="13" id="KW-1185">Reference proteome</keyword>
<reference evidence="12 13" key="1">
    <citation type="submission" date="2022-05" db="EMBL/GenBank/DDBJ databases">
        <authorList>
            <consortium name="Genoscope - CEA"/>
            <person name="William W."/>
        </authorList>
    </citation>
    <scope>NUCLEOTIDE SEQUENCE [LARGE SCALE GENOMIC DNA]</scope>
</reference>
<keyword evidence="7 9" id="KW-0675">Receptor</keyword>
<dbReference type="EMBL" id="CALNXI010000977">
    <property type="protein sequence ID" value="CAH3149725.1"/>
    <property type="molecule type" value="Genomic_DNA"/>
</dbReference>
<dbReference type="InterPro" id="IPR017452">
    <property type="entry name" value="GPCR_Rhodpsn_7TM"/>
</dbReference>
<dbReference type="PROSITE" id="PS00237">
    <property type="entry name" value="G_PROTEIN_RECEP_F1_1"/>
    <property type="match status" value="1"/>
</dbReference>
<evidence type="ECO:0000256" key="1">
    <source>
        <dbReference type="ARBA" id="ARBA00004651"/>
    </source>
</evidence>
<dbReference type="Proteomes" id="UP001159427">
    <property type="component" value="Unassembled WGS sequence"/>
</dbReference>
<dbReference type="SUPFAM" id="SSF81321">
    <property type="entry name" value="Family A G protein-coupled receptor-like"/>
    <property type="match status" value="1"/>
</dbReference>
<comment type="subcellular location">
    <subcellularLocation>
        <location evidence="1">Cell membrane</location>
        <topology evidence="1">Multi-pass membrane protein</topology>
    </subcellularLocation>
</comment>
<dbReference type="PRINTS" id="PR00237">
    <property type="entry name" value="GPCRRHODOPSN"/>
</dbReference>
<dbReference type="InterPro" id="IPR000276">
    <property type="entry name" value="GPCR_Rhodpsn"/>
</dbReference>
<evidence type="ECO:0000256" key="8">
    <source>
        <dbReference type="ARBA" id="ARBA00023224"/>
    </source>
</evidence>
<feature type="transmembrane region" description="Helical" evidence="10">
    <location>
        <begin position="170"/>
        <end position="191"/>
    </location>
</feature>
<evidence type="ECO:0000256" key="6">
    <source>
        <dbReference type="ARBA" id="ARBA00023136"/>
    </source>
</evidence>
<sequence>MENFTFNDTTSFKASRVSGEVGVWYWVLRGLIGLLILAGNGPVIYLIVTCHRLHTISNWFVLSLSLADLFVGVFLIPVSTSCALWTNCNISVMKLNFDLLLFVSIANMCAITADRYLSVVRPLTYLQNMTNSRVRLWIIAAWLIPIVFTLIPFTWMFSSSQNKKENTNRIYGTVQIITFNVLPCLTILLVYGHIFHISHKHARQIRAFTVKLNSEDSEMLTRRQIKQEKSATRVFGMVVIFFLFCWMLSAYRHFCDYLKLPCHISSGTVSASRLLMLLNSAINPFIYAFLKEDIKKEVKRRLFRRNSCVNDASFYGRRPVIADSYT</sequence>
<comment type="similarity">
    <text evidence="9">Belongs to the G-protein coupled receptor 1 family.</text>
</comment>
<keyword evidence="5 9" id="KW-0297">G-protein coupled receptor</keyword>
<evidence type="ECO:0000256" key="3">
    <source>
        <dbReference type="ARBA" id="ARBA00022692"/>
    </source>
</evidence>
<protein>
    <recommendedName>
        <fullName evidence="11">G-protein coupled receptors family 1 profile domain-containing protein</fullName>
    </recommendedName>
</protein>
<evidence type="ECO:0000256" key="5">
    <source>
        <dbReference type="ARBA" id="ARBA00023040"/>
    </source>
</evidence>
<keyword evidence="2" id="KW-1003">Cell membrane</keyword>
<evidence type="ECO:0000256" key="7">
    <source>
        <dbReference type="ARBA" id="ARBA00023170"/>
    </source>
</evidence>
<feature type="transmembrane region" description="Helical" evidence="10">
    <location>
        <begin position="231"/>
        <end position="251"/>
    </location>
</feature>
<evidence type="ECO:0000256" key="2">
    <source>
        <dbReference type="ARBA" id="ARBA00022475"/>
    </source>
</evidence>
<dbReference type="SMART" id="SM01381">
    <property type="entry name" value="7TM_GPCR_Srsx"/>
    <property type="match status" value="1"/>
</dbReference>
<evidence type="ECO:0000256" key="4">
    <source>
        <dbReference type="ARBA" id="ARBA00022989"/>
    </source>
</evidence>
<feature type="transmembrane region" description="Helical" evidence="10">
    <location>
        <begin position="59"/>
        <end position="79"/>
    </location>
</feature>
<comment type="caution">
    <text evidence="12">The sequence shown here is derived from an EMBL/GenBank/DDBJ whole genome shotgun (WGS) entry which is preliminary data.</text>
</comment>
<keyword evidence="6 10" id="KW-0472">Membrane</keyword>
<gene>
    <name evidence="12" type="ORF">PEVE_00045018</name>
</gene>
<accession>A0ABN8PS32</accession>
<feature type="transmembrane region" description="Helical" evidence="10">
    <location>
        <begin position="23"/>
        <end position="47"/>
    </location>
</feature>